<comment type="caution">
    <text evidence="2">The sequence shown here is derived from an EMBL/GenBank/DDBJ whole genome shotgun (WGS) entry which is preliminary data.</text>
</comment>
<dbReference type="EMBL" id="CAMXCT030002861">
    <property type="protein sequence ID" value="CAL4788242.1"/>
    <property type="molecule type" value="Genomic_DNA"/>
</dbReference>
<reference evidence="3 4" key="2">
    <citation type="submission" date="2024-05" db="EMBL/GenBank/DDBJ databases">
        <authorList>
            <person name="Chen Y."/>
            <person name="Shah S."/>
            <person name="Dougan E. K."/>
            <person name="Thang M."/>
            <person name="Chan C."/>
        </authorList>
    </citation>
    <scope>NUCLEOTIDE SEQUENCE [LARGE SCALE GENOMIC DNA]</scope>
</reference>
<keyword evidence="4" id="KW-1185">Reference proteome</keyword>
<evidence type="ECO:0000313" key="3">
    <source>
        <dbReference type="EMBL" id="CAL4788242.1"/>
    </source>
</evidence>
<feature type="region of interest" description="Disordered" evidence="1">
    <location>
        <begin position="316"/>
        <end position="363"/>
    </location>
</feature>
<dbReference type="Gene3D" id="1.10.510.10">
    <property type="entry name" value="Transferase(Phosphotransferase) domain 1"/>
    <property type="match status" value="1"/>
</dbReference>
<dbReference type="AlphaFoldDB" id="A0A9P1D0S9"/>
<evidence type="ECO:0000313" key="4">
    <source>
        <dbReference type="Proteomes" id="UP001152797"/>
    </source>
</evidence>
<protein>
    <submittedName>
        <fullName evidence="2">Uncharacterized protein</fullName>
    </submittedName>
</protein>
<reference evidence="2" key="1">
    <citation type="submission" date="2022-10" db="EMBL/GenBank/DDBJ databases">
        <authorList>
            <person name="Chen Y."/>
            <person name="Dougan E. K."/>
            <person name="Chan C."/>
            <person name="Rhodes N."/>
            <person name="Thang M."/>
        </authorList>
    </citation>
    <scope>NUCLEOTIDE SEQUENCE</scope>
</reference>
<dbReference type="EMBL" id="CAMXCT020002861">
    <property type="protein sequence ID" value="CAL1154305.1"/>
    <property type="molecule type" value="Genomic_DNA"/>
</dbReference>
<evidence type="ECO:0000256" key="1">
    <source>
        <dbReference type="SAM" id="MobiDB-lite"/>
    </source>
</evidence>
<gene>
    <name evidence="2" type="ORF">C1SCF055_LOCUS27015</name>
</gene>
<sequence>MVKVSSFRIVEIPCEFWMSKAENRTRKRKSAKTYEIVLDLDNGDTARDYMSWIGAGAGRDCFKLKDHDLCVKWFFEVDKEDWKGLHPNEKDGYERYSDTPVGAHLPVVHAICMQEVQDNWHQSMQVDCILVDFVGDSLQHILQAYNVAWNKDSSAPHVLRKLFLAMMVMCKNACSSDLEWHDDLHSGNLCFHKATKRWYFIDLEAYKERKTDFEVAIHKVAKRQISEITSLSKGSDEQWPAYMQWKSMLTEHMMHKHNQGFELKDVASKLQVELGPIEDVAATTARSSITHHADAQVPAPNVPALAAAAVAPAQAEWPTLKESDQLQKRARRQLEAGTAHGSPEDSCVSLPQAPKKRQSLPQEHLEAVEPLPKPPAVEQAIVDEEVRERTEFLQWNLQDCRQKPEVLCKSWAIRYSDCKRLDVSLPDITGIENVTMIIELHAHDDGARKCVHGCCCVQGKVVTWNVPTTTDITPEDYQAVQRWIDTRGQRIDFLLCDQEGCDGFVFPGQPLHTGAVHVFKSTQEYLRVWSLLSLTFTAVRFPHEPTTSLDYCTRYHNRDGSQAFRPHPRKTRDDWAAEGKGRHQKKSRRNFVSPVQYQACWWIVSWLWEVIDAFYGDDAKVPPLAHKAKNPLTRDRFCKKIAVRFGDPAANRLRSLTASCTRVLDPVQLTRDLADFSRQLMVSDKNDDVMGYYGLYYRSFGNLEDFCAPVAQKVAAFLPHTRLLGSPTEPPVAPVAGV</sequence>
<dbReference type="Proteomes" id="UP001152797">
    <property type="component" value="Unassembled WGS sequence"/>
</dbReference>
<proteinExistence type="predicted"/>
<organism evidence="2">
    <name type="scientific">Cladocopium goreaui</name>
    <dbReference type="NCBI Taxonomy" id="2562237"/>
    <lineage>
        <taxon>Eukaryota</taxon>
        <taxon>Sar</taxon>
        <taxon>Alveolata</taxon>
        <taxon>Dinophyceae</taxon>
        <taxon>Suessiales</taxon>
        <taxon>Symbiodiniaceae</taxon>
        <taxon>Cladocopium</taxon>
    </lineage>
</organism>
<dbReference type="EMBL" id="CAMXCT010002861">
    <property type="protein sequence ID" value="CAI4000930.1"/>
    <property type="molecule type" value="Genomic_DNA"/>
</dbReference>
<feature type="region of interest" description="Disordered" evidence="1">
    <location>
        <begin position="562"/>
        <end position="583"/>
    </location>
</feature>
<evidence type="ECO:0000313" key="2">
    <source>
        <dbReference type="EMBL" id="CAI4000930.1"/>
    </source>
</evidence>
<name>A0A9P1D0S9_9DINO</name>
<accession>A0A9P1D0S9</accession>
<feature type="compositionally biased region" description="Basic and acidic residues" evidence="1">
    <location>
        <begin position="571"/>
        <end position="581"/>
    </location>
</feature>